<evidence type="ECO:0000256" key="3">
    <source>
        <dbReference type="SAM" id="MobiDB-lite"/>
    </source>
</evidence>
<reference evidence="5 6" key="1">
    <citation type="submission" date="2022-08" db="EMBL/GenBank/DDBJ databases">
        <title>Reclassification of Massilia species as members of the genera Telluria, Duganella, Pseudoduganella, Mokoshia gen. nov. and Zemynaea gen. nov. using orthogonal and non-orthogonal genome-based approaches.</title>
        <authorList>
            <person name="Bowman J.P."/>
        </authorList>
    </citation>
    <scope>NUCLEOTIDE SEQUENCE [LARGE SCALE GENOMIC DNA]</scope>
    <source>
        <strain evidence="5 6">LMG 28164</strain>
    </source>
</reference>
<gene>
    <name evidence="5" type="ORF">NX782_14565</name>
</gene>
<organism evidence="5 6">
    <name type="scientific">Massilia norwichensis</name>
    <dbReference type="NCBI Taxonomy" id="1442366"/>
    <lineage>
        <taxon>Bacteria</taxon>
        <taxon>Pseudomonadati</taxon>
        <taxon>Pseudomonadota</taxon>
        <taxon>Betaproteobacteria</taxon>
        <taxon>Burkholderiales</taxon>
        <taxon>Oxalobacteraceae</taxon>
        <taxon>Telluria group</taxon>
        <taxon>Massilia</taxon>
    </lineage>
</organism>
<dbReference type="PROSITE" id="PS51898">
    <property type="entry name" value="TYR_RECOMBINASE"/>
    <property type="match status" value="1"/>
</dbReference>
<dbReference type="EMBL" id="JANUGX010000016">
    <property type="protein sequence ID" value="MCS0590414.1"/>
    <property type="molecule type" value="Genomic_DNA"/>
</dbReference>
<evidence type="ECO:0000259" key="4">
    <source>
        <dbReference type="PROSITE" id="PS51898"/>
    </source>
</evidence>
<dbReference type="CDD" id="cd00799">
    <property type="entry name" value="INT_Cre_C"/>
    <property type="match status" value="1"/>
</dbReference>
<keyword evidence="2" id="KW-0233">DNA recombination</keyword>
<proteinExistence type="predicted"/>
<dbReference type="InterPro" id="IPR013762">
    <property type="entry name" value="Integrase-like_cat_sf"/>
</dbReference>
<feature type="region of interest" description="Disordered" evidence="3">
    <location>
        <begin position="1"/>
        <end position="25"/>
    </location>
</feature>
<protein>
    <submittedName>
        <fullName evidence="5">Site-specific integrase</fullName>
    </submittedName>
</protein>
<dbReference type="RefSeq" id="WP_258846190.1">
    <property type="nucleotide sequence ID" value="NZ_JANUGX010000016.1"/>
</dbReference>
<comment type="caution">
    <text evidence="5">The sequence shown here is derived from an EMBL/GenBank/DDBJ whole genome shotgun (WGS) entry which is preliminary data.</text>
</comment>
<keyword evidence="1" id="KW-0238">DNA-binding</keyword>
<dbReference type="InterPro" id="IPR052925">
    <property type="entry name" value="Phage_Integrase-like_Recomb"/>
</dbReference>
<dbReference type="InterPro" id="IPR002104">
    <property type="entry name" value="Integrase_catalytic"/>
</dbReference>
<dbReference type="InterPro" id="IPR011010">
    <property type="entry name" value="DNA_brk_join_enz"/>
</dbReference>
<name>A0ABT2A876_9BURK</name>
<keyword evidence="6" id="KW-1185">Reference proteome</keyword>
<evidence type="ECO:0000256" key="1">
    <source>
        <dbReference type="ARBA" id="ARBA00023125"/>
    </source>
</evidence>
<evidence type="ECO:0000313" key="6">
    <source>
        <dbReference type="Proteomes" id="UP001205560"/>
    </source>
</evidence>
<evidence type="ECO:0000313" key="5">
    <source>
        <dbReference type="EMBL" id="MCS0590414.1"/>
    </source>
</evidence>
<dbReference type="Gene3D" id="1.10.443.10">
    <property type="entry name" value="Intergrase catalytic core"/>
    <property type="match status" value="1"/>
</dbReference>
<accession>A0ABT2A876</accession>
<evidence type="ECO:0000256" key="2">
    <source>
        <dbReference type="ARBA" id="ARBA00023172"/>
    </source>
</evidence>
<dbReference type="InterPro" id="IPR010998">
    <property type="entry name" value="Integrase_recombinase_N"/>
</dbReference>
<dbReference type="PANTHER" id="PTHR34605:SF4">
    <property type="entry name" value="DNA ADENINE METHYLTRANSFERASE"/>
    <property type="match status" value="1"/>
</dbReference>
<feature type="domain" description="Tyr recombinase" evidence="4">
    <location>
        <begin position="128"/>
        <end position="327"/>
    </location>
</feature>
<dbReference type="SUPFAM" id="SSF56349">
    <property type="entry name" value="DNA breaking-rejoining enzymes"/>
    <property type="match status" value="1"/>
</dbReference>
<dbReference type="SUPFAM" id="SSF47823">
    <property type="entry name" value="lambda integrase-like, N-terminal domain"/>
    <property type="match status" value="1"/>
</dbReference>
<dbReference type="Gene3D" id="1.10.150.130">
    <property type="match status" value="1"/>
</dbReference>
<dbReference type="Proteomes" id="UP001205560">
    <property type="component" value="Unassembled WGS sequence"/>
</dbReference>
<dbReference type="Pfam" id="PF00589">
    <property type="entry name" value="Phage_integrase"/>
    <property type="match status" value="1"/>
</dbReference>
<dbReference type="PANTHER" id="PTHR34605">
    <property type="entry name" value="PHAGE_INTEGRASE DOMAIN-CONTAINING PROTEIN"/>
    <property type="match status" value="1"/>
</dbReference>
<feature type="compositionally biased region" description="Polar residues" evidence="3">
    <location>
        <begin position="8"/>
        <end position="20"/>
    </location>
</feature>
<sequence length="327" mass="35800">MRVDQSMPAASTSTKSSSVQKPLKTAQAKPSALVASYAAAAQSNATTRSYDADVRHFKQYGGSIPATPTMVAEYLANFAGILAVSTLQHRLIAIHRAHTDQGLPSPVTNSLVKRTMQGIRRTFGIKQRRVTALVKDDLLEMMIHIDKQMTMRAARDKALILVGFAGAFRRSELVRLRYEDITQYDSGMELLIRRSKTDQEGAGRTVFIPYAHGNRCPVKILKRWLALADIESGPLFRPINRHDQIVGTKALTPQSVALIVKASMRMVAGDEAAKMVAGHSLRAGYCTEAATVGMPAHIIQETTGHRSLTVLAGYIRPVAKRKIPSLL</sequence>